<reference evidence="3" key="2">
    <citation type="journal article" date="2024" name="Plant">
        <title>Genomic evolution and insights into agronomic trait innovations of Sesamum species.</title>
        <authorList>
            <person name="Miao H."/>
            <person name="Wang L."/>
            <person name="Qu L."/>
            <person name="Liu H."/>
            <person name="Sun Y."/>
            <person name="Le M."/>
            <person name="Wang Q."/>
            <person name="Wei S."/>
            <person name="Zheng Y."/>
            <person name="Lin W."/>
            <person name="Duan Y."/>
            <person name="Cao H."/>
            <person name="Xiong S."/>
            <person name="Wang X."/>
            <person name="Wei L."/>
            <person name="Li C."/>
            <person name="Ma Q."/>
            <person name="Ju M."/>
            <person name="Zhao R."/>
            <person name="Li G."/>
            <person name="Mu C."/>
            <person name="Tian Q."/>
            <person name="Mei H."/>
            <person name="Zhang T."/>
            <person name="Gao T."/>
            <person name="Zhang H."/>
        </authorList>
    </citation>
    <scope>NUCLEOTIDE SEQUENCE</scope>
    <source>
        <strain evidence="3">G01</strain>
    </source>
</reference>
<name>A0AAW2K0U2_9LAMI</name>
<accession>A0AAW2K0U2</accession>
<feature type="domain" description="Reverse transcriptase Ty1/copia-type" evidence="2">
    <location>
        <begin position="92"/>
        <end position="202"/>
    </location>
</feature>
<protein>
    <submittedName>
        <fullName evidence="3">Retrovirus-related Pol polyprotein from transposon TNT 1-94</fullName>
    </submittedName>
</protein>
<evidence type="ECO:0000313" key="3">
    <source>
        <dbReference type="EMBL" id="KAL0300316.1"/>
    </source>
</evidence>
<feature type="compositionally biased region" description="Polar residues" evidence="1">
    <location>
        <begin position="15"/>
        <end position="26"/>
    </location>
</feature>
<sequence>MDNLRDEVLLEESSEPAQQNDTTSFEPSVPTDGVLVLRRSTKESRPLERYGFMGLTSQLDNDLKTYGDAMSNIDSDKWLEAMKSEMDSMDSNQVLTLVDPPKGVKPVGHKWVYKCKLGANDEVTAFKARLVAKGYTQRPGVDFEEIYSPVAMTRSIRILLDIATSYDYAIWQMDVKMAFLNDYVEEEIFMDQLEGFTSVGENRRSVVSKGPSMAQTSLPKLEHTF</sequence>
<dbReference type="EMBL" id="JACGWK010000356">
    <property type="protein sequence ID" value="KAL0300316.1"/>
    <property type="molecule type" value="Genomic_DNA"/>
</dbReference>
<comment type="caution">
    <text evidence="3">The sequence shown here is derived from an EMBL/GenBank/DDBJ whole genome shotgun (WGS) entry which is preliminary data.</text>
</comment>
<evidence type="ECO:0000256" key="1">
    <source>
        <dbReference type="SAM" id="MobiDB-lite"/>
    </source>
</evidence>
<proteinExistence type="predicted"/>
<feature type="region of interest" description="Disordered" evidence="1">
    <location>
        <begin position="1"/>
        <end position="30"/>
    </location>
</feature>
<organism evidence="3">
    <name type="scientific">Sesamum angustifolium</name>
    <dbReference type="NCBI Taxonomy" id="2727405"/>
    <lineage>
        <taxon>Eukaryota</taxon>
        <taxon>Viridiplantae</taxon>
        <taxon>Streptophyta</taxon>
        <taxon>Embryophyta</taxon>
        <taxon>Tracheophyta</taxon>
        <taxon>Spermatophyta</taxon>
        <taxon>Magnoliopsida</taxon>
        <taxon>eudicotyledons</taxon>
        <taxon>Gunneridae</taxon>
        <taxon>Pentapetalae</taxon>
        <taxon>asterids</taxon>
        <taxon>lamiids</taxon>
        <taxon>Lamiales</taxon>
        <taxon>Pedaliaceae</taxon>
        <taxon>Sesamum</taxon>
    </lineage>
</organism>
<dbReference type="AlphaFoldDB" id="A0AAW2K0U2"/>
<reference evidence="3" key="1">
    <citation type="submission" date="2020-06" db="EMBL/GenBank/DDBJ databases">
        <authorList>
            <person name="Li T."/>
            <person name="Hu X."/>
            <person name="Zhang T."/>
            <person name="Song X."/>
            <person name="Zhang H."/>
            <person name="Dai N."/>
            <person name="Sheng W."/>
            <person name="Hou X."/>
            <person name="Wei L."/>
        </authorList>
    </citation>
    <scope>NUCLEOTIDE SEQUENCE</scope>
    <source>
        <strain evidence="3">G01</strain>
        <tissue evidence="3">Leaf</tissue>
    </source>
</reference>
<dbReference type="Pfam" id="PF07727">
    <property type="entry name" value="RVT_2"/>
    <property type="match status" value="1"/>
</dbReference>
<evidence type="ECO:0000259" key="2">
    <source>
        <dbReference type="Pfam" id="PF07727"/>
    </source>
</evidence>
<dbReference type="InterPro" id="IPR013103">
    <property type="entry name" value="RVT_2"/>
</dbReference>
<gene>
    <name evidence="3" type="ORF">Sangu_3127800</name>
</gene>